<dbReference type="STRING" id="765440.A0A0C3GEH1"/>
<dbReference type="InParanoid" id="A0A0C3GEH1"/>
<accession>A0A0C3GEH1</accession>
<keyword evidence="5" id="KW-1185">Reference proteome</keyword>
<dbReference type="HOGENOM" id="CLU_083660_1_0_1"/>
<evidence type="ECO:0000313" key="4">
    <source>
        <dbReference type="EMBL" id="KIM89031.1"/>
    </source>
</evidence>
<sequence>MMTPSFTTFLAAFLVASAAVINAVPLAKPVSEYSYNPTITSPQADDVWTAGMNQTVTWETGTLPAAVRNYKGKLVLGHPSDVSENLDIDHPLATGFKYRDGKVTFTLPKNVTNRNDYKVYLFGNSGNGSPEFSIVGGTDPSLFDDI</sequence>
<evidence type="ECO:0000256" key="1">
    <source>
        <dbReference type="ARBA" id="ARBA00022729"/>
    </source>
</evidence>
<proteinExistence type="predicted"/>
<name>A0A0C3GEH1_PILCF</name>
<keyword evidence="1 2" id="KW-0732">Signal</keyword>
<evidence type="ECO:0000256" key="2">
    <source>
        <dbReference type="SAM" id="SignalP"/>
    </source>
</evidence>
<feature type="domain" description="Yeast cell wall synthesis Kre9/Knh1-like N-terminal" evidence="3">
    <location>
        <begin position="41"/>
        <end position="126"/>
    </location>
</feature>
<organism evidence="4 5">
    <name type="scientific">Piloderma croceum (strain F 1598)</name>
    <dbReference type="NCBI Taxonomy" id="765440"/>
    <lineage>
        <taxon>Eukaryota</taxon>
        <taxon>Fungi</taxon>
        <taxon>Dikarya</taxon>
        <taxon>Basidiomycota</taxon>
        <taxon>Agaricomycotina</taxon>
        <taxon>Agaricomycetes</taxon>
        <taxon>Agaricomycetidae</taxon>
        <taxon>Atheliales</taxon>
        <taxon>Atheliaceae</taxon>
        <taxon>Piloderma</taxon>
    </lineage>
</organism>
<dbReference type="EMBL" id="KN832975">
    <property type="protein sequence ID" value="KIM89031.1"/>
    <property type="molecule type" value="Genomic_DNA"/>
</dbReference>
<reference evidence="5" key="2">
    <citation type="submission" date="2015-01" db="EMBL/GenBank/DDBJ databases">
        <title>Evolutionary Origins and Diversification of the Mycorrhizal Mutualists.</title>
        <authorList>
            <consortium name="DOE Joint Genome Institute"/>
            <consortium name="Mycorrhizal Genomics Consortium"/>
            <person name="Kohler A."/>
            <person name="Kuo A."/>
            <person name="Nagy L.G."/>
            <person name="Floudas D."/>
            <person name="Copeland A."/>
            <person name="Barry K.W."/>
            <person name="Cichocki N."/>
            <person name="Veneault-Fourrey C."/>
            <person name="LaButti K."/>
            <person name="Lindquist E.A."/>
            <person name="Lipzen A."/>
            <person name="Lundell T."/>
            <person name="Morin E."/>
            <person name="Murat C."/>
            <person name="Riley R."/>
            <person name="Ohm R."/>
            <person name="Sun H."/>
            <person name="Tunlid A."/>
            <person name="Henrissat B."/>
            <person name="Grigoriev I.V."/>
            <person name="Hibbett D.S."/>
            <person name="Martin F."/>
        </authorList>
    </citation>
    <scope>NUCLEOTIDE SEQUENCE [LARGE SCALE GENOMIC DNA]</scope>
    <source>
        <strain evidence="5">F 1598</strain>
    </source>
</reference>
<dbReference type="Proteomes" id="UP000054166">
    <property type="component" value="Unassembled WGS sequence"/>
</dbReference>
<feature type="signal peptide" evidence="2">
    <location>
        <begin position="1"/>
        <end position="18"/>
    </location>
</feature>
<dbReference type="OrthoDB" id="2339190at2759"/>
<dbReference type="Pfam" id="PF10342">
    <property type="entry name" value="Kre9_KNH"/>
    <property type="match status" value="1"/>
</dbReference>
<dbReference type="AlphaFoldDB" id="A0A0C3GEH1"/>
<gene>
    <name evidence="4" type="ORF">PILCRDRAFT_812920</name>
</gene>
<reference evidence="4 5" key="1">
    <citation type="submission" date="2014-04" db="EMBL/GenBank/DDBJ databases">
        <authorList>
            <consortium name="DOE Joint Genome Institute"/>
            <person name="Kuo A."/>
            <person name="Tarkka M."/>
            <person name="Buscot F."/>
            <person name="Kohler A."/>
            <person name="Nagy L.G."/>
            <person name="Floudas D."/>
            <person name="Copeland A."/>
            <person name="Barry K.W."/>
            <person name="Cichocki N."/>
            <person name="Veneault-Fourrey C."/>
            <person name="LaButti K."/>
            <person name="Lindquist E.A."/>
            <person name="Lipzen A."/>
            <person name="Lundell T."/>
            <person name="Morin E."/>
            <person name="Murat C."/>
            <person name="Sun H."/>
            <person name="Tunlid A."/>
            <person name="Henrissat B."/>
            <person name="Grigoriev I.V."/>
            <person name="Hibbett D.S."/>
            <person name="Martin F."/>
            <person name="Nordberg H.P."/>
            <person name="Cantor M.N."/>
            <person name="Hua S.X."/>
        </authorList>
    </citation>
    <scope>NUCLEOTIDE SEQUENCE [LARGE SCALE GENOMIC DNA]</scope>
    <source>
        <strain evidence="4 5">F 1598</strain>
    </source>
</reference>
<protein>
    <recommendedName>
        <fullName evidence="3">Yeast cell wall synthesis Kre9/Knh1-like N-terminal domain-containing protein</fullName>
    </recommendedName>
</protein>
<dbReference type="InterPro" id="IPR018466">
    <property type="entry name" value="Kre9/Knh1-like_N"/>
</dbReference>
<evidence type="ECO:0000259" key="3">
    <source>
        <dbReference type="Pfam" id="PF10342"/>
    </source>
</evidence>
<evidence type="ECO:0000313" key="5">
    <source>
        <dbReference type="Proteomes" id="UP000054166"/>
    </source>
</evidence>
<feature type="chain" id="PRO_5002174544" description="Yeast cell wall synthesis Kre9/Knh1-like N-terminal domain-containing protein" evidence="2">
    <location>
        <begin position="19"/>
        <end position="146"/>
    </location>
</feature>